<name>A0A1W1VSP4_9BACT</name>
<gene>
    <name evidence="1" type="ORF">SAMN00120144_0541</name>
</gene>
<organism evidence="1 2">
    <name type="scientific">Hymenobacter roseosalivarius DSM 11622</name>
    <dbReference type="NCBI Taxonomy" id="645990"/>
    <lineage>
        <taxon>Bacteria</taxon>
        <taxon>Pseudomonadati</taxon>
        <taxon>Bacteroidota</taxon>
        <taxon>Cytophagia</taxon>
        <taxon>Cytophagales</taxon>
        <taxon>Hymenobacteraceae</taxon>
        <taxon>Hymenobacter</taxon>
    </lineage>
</organism>
<protein>
    <submittedName>
        <fullName evidence="1">Uncharacterized protein</fullName>
    </submittedName>
</protein>
<dbReference type="EMBL" id="FWWW01000070">
    <property type="protein sequence ID" value="SMB96121.1"/>
    <property type="molecule type" value="Genomic_DNA"/>
</dbReference>
<accession>A0A1W1VSP4</accession>
<reference evidence="1 2" key="1">
    <citation type="submission" date="2017-04" db="EMBL/GenBank/DDBJ databases">
        <authorList>
            <person name="Afonso C.L."/>
            <person name="Miller P.J."/>
            <person name="Scott M.A."/>
            <person name="Spackman E."/>
            <person name="Goraichik I."/>
            <person name="Dimitrov K.M."/>
            <person name="Suarez D.L."/>
            <person name="Swayne D.E."/>
        </authorList>
    </citation>
    <scope>NUCLEOTIDE SEQUENCE [LARGE SCALE GENOMIC DNA]</scope>
    <source>
        <strain evidence="1 2">DSM 11622</strain>
    </source>
</reference>
<keyword evidence="2" id="KW-1185">Reference proteome</keyword>
<dbReference type="AlphaFoldDB" id="A0A1W1VSP4"/>
<dbReference type="Proteomes" id="UP000192266">
    <property type="component" value="Unassembled WGS sequence"/>
</dbReference>
<evidence type="ECO:0000313" key="2">
    <source>
        <dbReference type="Proteomes" id="UP000192266"/>
    </source>
</evidence>
<proteinExistence type="predicted"/>
<sequence length="104" mass="11294">MYIRIRKPNLNPSLMPISSAPLLACLAKESDGCINRRFLLRSKYLILRATFQSTGKNSLSKLICLDAATLTELSTWGPCPAAAEVLLAVCMPKLACLSHSLSSN</sequence>
<evidence type="ECO:0000313" key="1">
    <source>
        <dbReference type="EMBL" id="SMB96121.1"/>
    </source>
</evidence>